<keyword evidence="3" id="KW-1185">Reference proteome</keyword>
<dbReference type="SUPFAM" id="SSF46458">
    <property type="entry name" value="Globin-like"/>
    <property type="match status" value="1"/>
</dbReference>
<dbReference type="CDD" id="cd08916">
    <property type="entry name" value="TrHb3_P"/>
    <property type="match status" value="1"/>
</dbReference>
<name>A0A2T6B4J6_9RHOB</name>
<feature type="region of interest" description="Disordered" evidence="1">
    <location>
        <begin position="1"/>
        <end position="28"/>
    </location>
</feature>
<comment type="caution">
    <text evidence="2">The sequence shown here is derived from an EMBL/GenBank/DDBJ whole genome shotgun (WGS) entry which is preliminary data.</text>
</comment>
<dbReference type="AlphaFoldDB" id="A0A2T6B4J6"/>
<dbReference type="Proteomes" id="UP000244224">
    <property type="component" value="Unassembled WGS sequence"/>
</dbReference>
<reference evidence="2 3" key="1">
    <citation type="submission" date="2018-04" db="EMBL/GenBank/DDBJ databases">
        <title>Genomic Encyclopedia of Archaeal and Bacterial Type Strains, Phase II (KMG-II): from individual species to whole genera.</title>
        <authorList>
            <person name="Goeker M."/>
        </authorList>
    </citation>
    <scope>NUCLEOTIDE SEQUENCE [LARGE SCALE GENOMIC DNA]</scope>
    <source>
        <strain evidence="2 3">DSM 21823</strain>
    </source>
</reference>
<feature type="compositionally biased region" description="Basic residues" evidence="1">
    <location>
        <begin position="7"/>
        <end position="19"/>
    </location>
</feature>
<evidence type="ECO:0000256" key="1">
    <source>
        <dbReference type="SAM" id="MobiDB-lite"/>
    </source>
</evidence>
<accession>A0A2T6B4J6</accession>
<gene>
    <name evidence="2" type="ORF">C8N34_104126</name>
</gene>
<evidence type="ECO:0000313" key="3">
    <source>
        <dbReference type="Proteomes" id="UP000244224"/>
    </source>
</evidence>
<sequence length="164" mass="18353">MPPRKAPVSKRHLEPHRKTRNDGASFTGATMTAFPPRFFVTPEQIDAQVAAFYAAVRQHPQLGPLFARHVTDWPAHEEKIGRFWRNAILREGVYDGSPMLAHRQAGDVTPDHFPVWLDLFDTTLARTLPPEAAAAWSAIAHRIGRALSMGVTEARRPEGSVPRF</sequence>
<dbReference type="GO" id="GO:0019825">
    <property type="term" value="F:oxygen binding"/>
    <property type="evidence" value="ECO:0007669"/>
    <property type="project" value="InterPro"/>
</dbReference>
<dbReference type="InterPro" id="IPR009050">
    <property type="entry name" value="Globin-like_sf"/>
</dbReference>
<dbReference type="GO" id="GO:0020037">
    <property type="term" value="F:heme binding"/>
    <property type="evidence" value="ECO:0007669"/>
    <property type="project" value="InterPro"/>
</dbReference>
<dbReference type="EMBL" id="QBKP01000004">
    <property type="protein sequence ID" value="PTX51008.1"/>
    <property type="molecule type" value="Genomic_DNA"/>
</dbReference>
<proteinExistence type="predicted"/>
<organism evidence="2 3">
    <name type="scientific">Gemmobacter caeni</name>
    <dbReference type="NCBI Taxonomy" id="589035"/>
    <lineage>
        <taxon>Bacteria</taxon>
        <taxon>Pseudomonadati</taxon>
        <taxon>Pseudomonadota</taxon>
        <taxon>Alphaproteobacteria</taxon>
        <taxon>Rhodobacterales</taxon>
        <taxon>Paracoccaceae</taxon>
        <taxon>Gemmobacter</taxon>
    </lineage>
</organism>
<dbReference type="InterPro" id="IPR012292">
    <property type="entry name" value="Globin/Proto"/>
</dbReference>
<dbReference type="Gene3D" id="1.10.490.10">
    <property type="entry name" value="Globins"/>
    <property type="match status" value="1"/>
</dbReference>
<protein>
    <submittedName>
        <fullName evidence="2">Hemoglobin</fullName>
    </submittedName>
</protein>
<evidence type="ECO:0000313" key="2">
    <source>
        <dbReference type="EMBL" id="PTX51008.1"/>
    </source>
</evidence>